<proteinExistence type="predicted"/>
<keyword evidence="3" id="KW-1185">Reference proteome</keyword>
<reference evidence="2 3" key="1">
    <citation type="submission" date="2018-12" db="EMBL/GenBank/DDBJ databases">
        <title>Rubrispira sanarue gen. nov., sp., nov., a member of the order Silvanigrellales, isolated from a brackish lake in Hamamatsu Japan.</title>
        <authorList>
            <person name="Maejima Y."/>
            <person name="Iino T."/>
            <person name="Muraguchi Y."/>
            <person name="Fukuda K."/>
            <person name="Nojiri H."/>
            <person name="Ohkuma M."/>
            <person name="Moriuchi R."/>
            <person name="Dohra H."/>
            <person name="Kimbara K."/>
            <person name="Shintani M."/>
        </authorList>
    </citation>
    <scope>NUCLEOTIDE SEQUENCE [LARGE SCALE GENOMIC DNA]</scope>
    <source>
        <strain evidence="2 3">RF1110005</strain>
    </source>
</reference>
<dbReference type="RefSeq" id="WP_130611250.1">
    <property type="nucleotide sequence ID" value="NZ_AP019368.1"/>
</dbReference>
<dbReference type="PANTHER" id="PTHR43798">
    <property type="entry name" value="MONOACYLGLYCEROL LIPASE"/>
    <property type="match status" value="1"/>
</dbReference>
<feature type="domain" description="AB hydrolase-1" evidence="1">
    <location>
        <begin position="80"/>
        <end position="320"/>
    </location>
</feature>
<dbReference type="EMBL" id="AP019368">
    <property type="protein sequence ID" value="BBH54114.1"/>
    <property type="molecule type" value="Genomic_DNA"/>
</dbReference>
<dbReference type="InterPro" id="IPR000073">
    <property type="entry name" value="AB_hydrolase_1"/>
</dbReference>
<dbReference type="GO" id="GO:0016020">
    <property type="term" value="C:membrane"/>
    <property type="evidence" value="ECO:0007669"/>
    <property type="project" value="TreeGrafter"/>
</dbReference>
<name>A0A4P2VPE6_FLUSA</name>
<dbReference type="Proteomes" id="UP000291236">
    <property type="component" value="Chromosome"/>
</dbReference>
<dbReference type="OrthoDB" id="9780134at2"/>
<dbReference type="Gene3D" id="3.40.50.1820">
    <property type="entry name" value="alpha/beta hydrolase"/>
    <property type="match status" value="1"/>
</dbReference>
<evidence type="ECO:0000313" key="3">
    <source>
        <dbReference type="Proteomes" id="UP000291236"/>
    </source>
</evidence>
<dbReference type="Pfam" id="PF00561">
    <property type="entry name" value="Abhydrolase_1"/>
    <property type="match status" value="1"/>
</dbReference>
<dbReference type="AlphaFoldDB" id="A0A4P2VPE6"/>
<dbReference type="SUPFAM" id="SSF53474">
    <property type="entry name" value="alpha/beta-Hydrolases"/>
    <property type="match status" value="1"/>
</dbReference>
<organism evidence="2 3">
    <name type="scientific">Fluviispira sanaruensis</name>
    <dbReference type="NCBI Taxonomy" id="2493639"/>
    <lineage>
        <taxon>Bacteria</taxon>
        <taxon>Pseudomonadati</taxon>
        <taxon>Bdellovibrionota</taxon>
        <taxon>Oligoflexia</taxon>
        <taxon>Silvanigrellales</taxon>
        <taxon>Silvanigrellaceae</taxon>
        <taxon>Fluviispira</taxon>
    </lineage>
</organism>
<sequence length="342" mass="38969">MCYINIFIVFIQFFVFLNSYSNGIKLTEHFIKYGSESTLYVKEKSSFKARAKNKKSNIVILLPPLCIPTAEAFDIPNVSFMDELAKGGLDVFSVDFEGMGKSTYPKEMQVFPPPEGVYPLQSKDAIKQLAVIIDYISKLKNVEKVSLVGWSFGSIVAAEFASINHKNVNKLVLTGAMHSFSLPLFTKPFADKNNQFNAKLGAYQVIPWEAIYSHWKMMMQDKDLVNQETVKSIEKVYINLDNKSKIPGSIRRVMGPMKDLFEVWNERPVYDISRIIQPTLVINGDQDLFADKNLFKKLTGAKVKREIVIKNATHWIIYENNRKSYIDAIVSFLKNKETESAS</sequence>
<dbReference type="PANTHER" id="PTHR43798:SF33">
    <property type="entry name" value="HYDROLASE, PUTATIVE (AFU_ORTHOLOGUE AFUA_2G14860)-RELATED"/>
    <property type="match status" value="1"/>
</dbReference>
<dbReference type="InterPro" id="IPR050266">
    <property type="entry name" value="AB_hydrolase_sf"/>
</dbReference>
<gene>
    <name evidence="2" type="ORF">JCM31447_25710</name>
</gene>
<dbReference type="InterPro" id="IPR029058">
    <property type="entry name" value="AB_hydrolase_fold"/>
</dbReference>
<evidence type="ECO:0000259" key="1">
    <source>
        <dbReference type="Pfam" id="PF00561"/>
    </source>
</evidence>
<dbReference type="KEGG" id="sbf:JCM31447_25710"/>
<accession>A0A4P2VPE6</accession>
<protein>
    <recommendedName>
        <fullName evidence="1">AB hydrolase-1 domain-containing protein</fullName>
    </recommendedName>
</protein>
<evidence type="ECO:0000313" key="2">
    <source>
        <dbReference type="EMBL" id="BBH54114.1"/>
    </source>
</evidence>